<dbReference type="InterPro" id="IPR051532">
    <property type="entry name" value="Ester_Hydrolysis_Enzymes"/>
</dbReference>
<dbReference type="SUPFAM" id="SSF52266">
    <property type="entry name" value="SGNH hydrolase"/>
    <property type="match status" value="1"/>
</dbReference>
<dbReference type="PANTHER" id="PTHR30383:SF5">
    <property type="entry name" value="SGNH HYDROLASE-TYPE ESTERASE DOMAIN-CONTAINING PROTEIN"/>
    <property type="match status" value="1"/>
</dbReference>
<dbReference type="PROSITE" id="PS51166">
    <property type="entry name" value="CBM20"/>
    <property type="match status" value="1"/>
</dbReference>
<dbReference type="InterPro" id="IPR036514">
    <property type="entry name" value="SGNH_hydro_sf"/>
</dbReference>
<protein>
    <submittedName>
        <fullName evidence="2">Lipase</fullName>
    </submittedName>
</protein>
<dbReference type="GO" id="GO:2001070">
    <property type="term" value="F:starch binding"/>
    <property type="evidence" value="ECO:0007669"/>
    <property type="project" value="InterPro"/>
</dbReference>
<proteinExistence type="predicted"/>
<dbReference type="EMBL" id="CP054698">
    <property type="protein sequence ID" value="QMS91777.1"/>
    <property type="molecule type" value="Genomic_DNA"/>
</dbReference>
<dbReference type="KEGG" id="ned:HUN01_30825"/>
<dbReference type="InterPro" id="IPR013830">
    <property type="entry name" value="SGNH_hydro"/>
</dbReference>
<keyword evidence="3" id="KW-1185">Reference proteome</keyword>
<dbReference type="InterPro" id="IPR013784">
    <property type="entry name" value="Carb-bd-like_fold"/>
</dbReference>
<gene>
    <name evidence="2" type="ORF">HUN01_30825</name>
</gene>
<dbReference type="Proteomes" id="UP000514713">
    <property type="component" value="Chromosome"/>
</dbReference>
<dbReference type="InterPro" id="IPR014903">
    <property type="entry name" value="DUF1796"/>
</dbReference>
<dbReference type="PANTHER" id="PTHR30383">
    <property type="entry name" value="THIOESTERASE 1/PROTEASE 1/LYSOPHOSPHOLIPASE L1"/>
    <property type="match status" value="1"/>
</dbReference>
<dbReference type="Gene3D" id="3.40.50.1110">
    <property type="entry name" value="SGNH hydrolase"/>
    <property type="match status" value="1"/>
</dbReference>
<organism evidence="2 3">
    <name type="scientific">Nostoc edaphicum CCNP1411</name>
    <dbReference type="NCBI Taxonomy" id="1472755"/>
    <lineage>
        <taxon>Bacteria</taxon>
        <taxon>Bacillati</taxon>
        <taxon>Cyanobacteriota</taxon>
        <taxon>Cyanophyceae</taxon>
        <taxon>Nostocales</taxon>
        <taxon>Nostocaceae</taxon>
        <taxon>Nostoc</taxon>
    </lineage>
</organism>
<dbReference type="Pfam" id="PF08795">
    <property type="entry name" value="DUF1796"/>
    <property type="match status" value="1"/>
</dbReference>
<dbReference type="CDD" id="cd00229">
    <property type="entry name" value="SGNH_hydrolase"/>
    <property type="match status" value="1"/>
</dbReference>
<evidence type="ECO:0000313" key="3">
    <source>
        <dbReference type="Proteomes" id="UP000514713"/>
    </source>
</evidence>
<evidence type="ECO:0000313" key="2">
    <source>
        <dbReference type="EMBL" id="QMS91777.1"/>
    </source>
</evidence>
<dbReference type="RefSeq" id="WP_181929347.1">
    <property type="nucleotide sequence ID" value="NZ_CP054698.1"/>
</dbReference>
<dbReference type="SUPFAM" id="SSF49452">
    <property type="entry name" value="Starch-binding domain-like"/>
    <property type="match status" value="1"/>
</dbReference>
<feature type="domain" description="CBM20" evidence="1">
    <location>
        <begin position="1"/>
        <end position="111"/>
    </location>
</feature>
<dbReference type="GO" id="GO:0004622">
    <property type="term" value="F:phosphatidylcholine lysophospholipase activity"/>
    <property type="evidence" value="ECO:0007669"/>
    <property type="project" value="TreeGrafter"/>
</dbReference>
<dbReference type="Gene3D" id="2.60.40.10">
    <property type="entry name" value="Immunoglobulins"/>
    <property type="match status" value="1"/>
</dbReference>
<dbReference type="CDD" id="cd05467">
    <property type="entry name" value="CBM20"/>
    <property type="match status" value="1"/>
</dbReference>
<dbReference type="SMART" id="SM01065">
    <property type="entry name" value="CBM_2"/>
    <property type="match status" value="1"/>
</dbReference>
<dbReference type="Pfam" id="PF13472">
    <property type="entry name" value="Lipase_GDSL_2"/>
    <property type="match status" value="1"/>
</dbReference>
<name>A0A7D7QBK4_9NOSO</name>
<dbReference type="InterPro" id="IPR013783">
    <property type="entry name" value="Ig-like_fold"/>
</dbReference>
<dbReference type="AlphaFoldDB" id="A0A7D7QBK4"/>
<accession>A0A7D7QBK4</accession>
<evidence type="ECO:0000259" key="1">
    <source>
        <dbReference type="PROSITE" id="PS51166"/>
    </source>
</evidence>
<reference evidence="3" key="1">
    <citation type="submission" date="2020-06" db="EMBL/GenBank/DDBJ databases">
        <title>Nostoc edaphicum CCNP1411 genome.</title>
        <authorList>
            <person name="Fidor A."/>
            <person name="Grabski M."/>
            <person name="Gawor J."/>
            <person name="Gromadka R."/>
            <person name="Wegrzyn G."/>
            <person name="Mazur-Marzec H."/>
        </authorList>
    </citation>
    <scope>NUCLEOTIDE SEQUENCE [LARGE SCALE GENOMIC DNA]</scope>
    <source>
        <strain evidence="3">CCNP1411</strain>
    </source>
</reference>
<dbReference type="Pfam" id="PF00686">
    <property type="entry name" value="CBM_20"/>
    <property type="match status" value="1"/>
</dbReference>
<sequence>MYRFQISAYTQTGESIGLVGSSPELGLWDITKCVHLRTSGDRYPLWWTDIEIDIQPPLESGDDQRVEYKYVRLDANGNARWESLLDTNRWIPIDPNDHSSTIIVDDGAFGYLQPYPFGYINQPAVTMPVEEEAESLKIVVIGSSVALGHKAWFLKGWVWLLAQALQQKYGHQLVNVSEVGANVSRTIARFGSVVTPERPDIVIIALSLGNEGLAYCHPHERRAVQRRFESGLQQLVKMTRDIGAIPILGGVYPNGDYSLEHYWLMQDTHKRMLSWDVTVLDWLAVVDDGQGRWKAGTSFDPAHPNAIGHSLMYQQIDQHLFDIDKDGLAKEKQRFQQPNEFAIYFDTVGFHVSVCIEEKRLRIINQSQYNYTIAPYWQELQTALQSQARLIPGIYIAKSVKPGTLPFFAVQEDGAIATTLDIPPSADLEYSAAFNLFSPNNSQVLFYDGHLGILQADERHLWVINESENEYNIQPMWTEVCNALKAMPSGVYEDPLYPDAPFRTLMIGNDGLESRVKVQPKSAVFFQYKCQLSDIKRVAILPLGDRCAVRMMLYKMEYDGPAFPFDLTRTTNIADVADAIANGFYDMWNPAFLHYSPDAGRIYHSKWSGLSFAHEVEETDDPRSDMSPVHERMRVRYTARSERFWYALRHCDKVLFVRTGICDRGGVIDLVNKLQKQCQGKPFHLLLLSPQSDDEFLDLPNVLHYNVEFNPDRMYDDLGHWMYCTEVMRGILESLGVSSKNLFWCPPKPAKGWETSTARRN</sequence>
<dbReference type="InterPro" id="IPR002044">
    <property type="entry name" value="CBM20"/>
</dbReference>